<evidence type="ECO:0000256" key="3">
    <source>
        <dbReference type="ARBA" id="ARBA00022763"/>
    </source>
</evidence>
<comment type="function">
    <text evidence="6">Plays an important role in the control of DNA replication and the maintenance of replication fork stability.</text>
</comment>
<comment type="subcellular location">
    <subcellularLocation>
        <location evidence="1 6">Nucleus</location>
    </subcellularLocation>
</comment>
<dbReference type="Pfam" id="PF07962">
    <property type="entry name" value="Swi3"/>
    <property type="match status" value="1"/>
</dbReference>
<feature type="domain" description="Chromosome segregation in meiosis protein 3" evidence="8">
    <location>
        <begin position="57"/>
        <end position="137"/>
    </location>
</feature>
<feature type="compositionally biased region" description="Acidic residues" evidence="7">
    <location>
        <begin position="1"/>
        <end position="18"/>
    </location>
</feature>
<evidence type="ECO:0000256" key="7">
    <source>
        <dbReference type="SAM" id="MobiDB-lite"/>
    </source>
</evidence>
<dbReference type="EMBL" id="JARKHS020036453">
    <property type="protein sequence ID" value="KAK8756171.1"/>
    <property type="molecule type" value="Genomic_DNA"/>
</dbReference>
<evidence type="ECO:0000256" key="1">
    <source>
        <dbReference type="ARBA" id="ARBA00004123"/>
    </source>
</evidence>
<dbReference type="InterPro" id="IPR012923">
    <property type="entry name" value="Csm3"/>
</dbReference>
<dbReference type="AlphaFoldDB" id="A0AAQ4D131"/>
<dbReference type="PANTHER" id="PTHR13220:SF11">
    <property type="entry name" value="TIMELESS-INTERACTING PROTEIN"/>
    <property type="match status" value="1"/>
</dbReference>
<dbReference type="GO" id="GO:0000076">
    <property type="term" value="P:DNA replication checkpoint signaling"/>
    <property type="evidence" value="ECO:0007669"/>
    <property type="project" value="UniProtKB-UniRule"/>
</dbReference>
<proteinExistence type="inferred from homology"/>
<evidence type="ECO:0000313" key="9">
    <source>
        <dbReference type="EMBL" id="KAK8756171.1"/>
    </source>
</evidence>
<feature type="region of interest" description="Disordered" evidence="7">
    <location>
        <begin position="355"/>
        <end position="379"/>
    </location>
</feature>
<protein>
    <recommendedName>
        <fullName evidence="6">TIMELESS-interacting protein</fullName>
    </recommendedName>
</protein>
<comment type="similarity">
    <text evidence="2 6">Belongs to the CSM3 family.</text>
</comment>
<feature type="region of interest" description="Disordered" evidence="7">
    <location>
        <begin position="300"/>
        <end position="319"/>
    </location>
</feature>
<sequence>MEDLMEEDYALDDAEDDNAGAPEEAIETSDKAAEDQEGAAEEAKPARKRVVKNPRPKLNKDRLASAKGIPELLRMSKNMHWRGKGHELHDLDTTLSVLEHWSHRLFPQLDSDNFFGTLERLGTKREVQTYMRKLRMGLEGDPADGDQPFVEKLDDVIVEEEEEPTFEDPFSSLLGPSLQADNQQMSLSEVPPSQHTNEASQELLDRMERSRQQALERRRLRLAQQEHLLRDMDSETGEPTSVLDDSANIDQKTETREEASEEQSVIAVSPKCPDEGSETVDLTMVSGDIERVEPQTDTILDRHHRSGLEERTESASVLKSQNVEDLETLDLASAADDATSGEQLTDAQLDAFQGHISDQSAVDSNVRPLAIDDSDSSVE</sequence>
<evidence type="ECO:0000259" key="8">
    <source>
        <dbReference type="Pfam" id="PF07962"/>
    </source>
</evidence>
<gene>
    <name evidence="9" type="ORF">V5799_001127</name>
</gene>
<evidence type="ECO:0000256" key="5">
    <source>
        <dbReference type="ARBA" id="ARBA00023306"/>
    </source>
</evidence>
<dbReference type="GO" id="GO:0031298">
    <property type="term" value="C:replication fork protection complex"/>
    <property type="evidence" value="ECO:0007669"/>
    <property type="project" value="TreeGrafter"/>
</dbReference>
<dbReference type="GO" id="GO:0003677">
    <property type="term" value="F:DNA binding"/>
    <property type="evidence" value="ECO:0007669"/>
    <property type="project" value="TreeGrafter"/>
</dbReference>
<evidence type="ECO:0000256" key="4">
    <source>
        <dbReference type="ARBA" id="ARBA00023242"/>
    </source>
</evidence>
<name>A0AAQ4D131_AMBAM</name>
<dbReference type="InterPro" id="IPR040038">
    <property type="entry name" value="TIPIN/Csm3/Swi3"/>
</dbReference>
<keyword evidence="5 6" id="KW-0131">Cell cycle</keyword>
<dbReference type="GO" id="GO:0043111">
    <property type="term" value="P:replication fork arrest"/>
    <property type="evidence" value="ECO:0007669"/>
    <property type="project" value="TreeGrafter"/>
</dbReference>
<dbReference type="Proteomes" id="UP001321473">
    <property type="component" value="Unassembled WGS sequence"/>
</dbReference>
<keyword evidence="4 6" id="KW-0539">Nucleus</keyword>
<evidence type="ECO:0000256" key="6">
    <source>
        <dbReference type="RuleBase" id="RU366049"/>
    </source>
</evidence>
<reference evidence="9 10" key="1">
    <citation type="journal article" date="2023" name="Arcadia Sci">
        <title>De novo assembly of a long-read Amblyomma americanum tick genome.</title>
        <authorList>
            <person name="Chou S."/>
            <person name="Poskanzer K.E."/>
            <person name="Rollins M."/>
            <person name="Thuy-Boun P.S."/>
        </authorList>
    </citation>
    <scope>NUCLEOTIDE SEQUENCE [LARGE SCALE GENOMIC DNA]</scope>
    <source>
        <strain evidence="9">F_SG_1</strain>
        <tissue evidence="9">Salivary glands</tissue>
    </source>
</reference>
<accession>A0AAQ4D131</accession>
<feature type="compositionally biased region" description="Basic residues" evidence="7">
    <location>
        <begin position="46"/>
        <end position="57"/>
    </location>
</feature>
<dbReference type="GO" id="GO:0031297">
    <property type="term" value="P:replication fork processing"/>
    <property type="evidence" value="ECO:0007669"/>
    <property type="project" value="UniProtKB-UniRule"/>
</dbReference>
<comment type="caution">
    <text evidence="9">The sequence shown here is derived from an EMBL/GenBank/DDBJ whole genome shotgun (WGS) entry which is preliminary data.</text>
</comment>
<evidence type="ECO:0000313" key="10">
    <source>
        <dbReference type="Proteomes" id="UP001321473"/>
    </source>
</evidence>
<dbReference type="GO" id="GO:0006974">
    <property type="term" value="P:DNA damage response"/>
    <property type="evidence" value="ECO:0007669"/>
    <property type="project" value="UniProtKB-KW"/>
</dbReference>
<dbReference type="PANTHER" id="PTHR13220">
    <property type="entry name" value="TIMELESS INTERACTING-RELATED"/>
    <property type="match status" value="1"/>
</dbReference>
<feature type="region of interest" description="Disordered" evidence="7">
    <location>
        <begin position="228"/>
        <end position="278"/>
    </location>
</feature>
<organism evidence="9 10">
    <name type="scientific">Amblyomma americanum</name>
    <name type="common">Lone star tick</name>
    <dbReference type="NCBI Taxonomy" id="6943"/>
    <lineage>
        <taxon>Eukaryota</taxon>
        <taxon>Metazoa</taxon>
        <taxon>Ecdysozoa</taxon>
        <taxon>Arthropoda</taxon>
        <taxon>Chelicerata</taxon>
        <taxon>Arachnida</taxon>
        <taxon>Acari</taxon>
        <taxon>Parasitiformes</taxon>
        <taxon>Ixodida</taxon>
        <taxon>Ixodoidea</taxon>
        <taxon>Ixodidae</taxon>
        <taxon>Amblyomminae</taxon>
        <taxon>Amblyomma</taxon>
    </lineage>
</organism>
<keyword evidence="10" id="KW-1185">Reference proteome</keyword>
<evidence type="ECO:0000256" key="2">
    <source>
        <dbReference type="ARBA" id="ARBA00006075"/>
    </source>
</evidence>
<keyword evidence="3 6" id="KW-0227">DNA damage</keyword>
<feature type="region of interest" description="Disordered" evidence="7">
    <location>
        <begin position="1"/>
        <end position="63"/>
    </location>
</feature>